<feature type="domain" description="HTH tetR-type" evidence="5">
    <location>
        <begin position="18"/>
        <end position="77"/>
    </location>
</feature>
<evidence type="ECO:0000256" key="4">
    <source>
        <dbReference type="PROSITE-ProRule" id="PRU00335"/>
    </source>
</evidence>
<dbReference type="InterPro" id="IPR009057">
    <property type="entry name" value="Homeodomain-like_sf"/>
</dbReference>
<proteinExistence type="predicted"/>
<protein>
    <submittedName>
        <fullName evidence="6">TetR/AcrR family transcriptional regulator</fullName>
    </submittedName>
</protein>
<dbReference type="InterPro" id="IPR036271">
    <property type="entry name" value="Tet_transcr_reg_TetR-rel_C_sf"/>
</dbReference>
<dbReference type="SUPFAM" id="SSF46689">
    <property type="entry name" value="Homeodomain-like"/>
    <property type="match status" value="1"/>
</dbReference>
<evidence type="ECO:0000256" key="2">
    <source>
        <dbReference type="ARBA" id="ARBA00023125"/>
    </source>
</evidence>
<keyword evidence="7" id="KW-1185">Reference proteome</keyword>
<dbReference type="Pfam" id="PF00440">
    <property type="entry name" value="TetR_N"/>
    <property type="match status" value="1"/>
</dbReference>
<dbReference type="PANTHER" id="PTHR30055">
    <property type="entry name" value="HTH-TYPE TRANSCRIPTIONAL REGULATOR RUTR"/>
    <property type="match status" value="1"/>
</dbReference>
<evidence type="ECO:0000313" key="6">
    <source>
        <dbReference type="EMBL" id="MDV6270939.1"/>
    </source>
</evidence>
<evidence type="ECO:0000256" key="3">
    <source>
        <dbReference type="ARBA" id="ARBA00023163"/>
    </source>
</evidence>
<dbReference type="Gene3D" id="1.10.10.60">
    <property type="entry name" value="Homeodomain-like"/>
    <property type="match status" value="1"/>
</dbReference>
<reference evidence="6 7" key="1">
    <citation type="submission" date="2023-10" db="EMBL/GenBank/DDBJ databases">
        <title>Development of a sustainable strategy for remediation of hydrocarbon-contaminated territories based on the waste exchange concept.</title>
        <authorList>
            <person name="Krivoruchko A."/>
        </authorList>
    </citation>
    <scope>NUCLEOTIDE SEQUENCE [LARGE SCALE GENOMIC DNA]</scope>
    <source>
        <strain evidence="6 7">IEGM 1203</strain>
    </source>
</reference>
<dbReference type="Gene3D" id="1.10.357.10">
    <property type="entry name" value="Tetracycline Repressor, domain 2"/>
    <property type="match status" value="1"/>
</dbReference>
<keyword evidence="2 4" id="KW-0238">DNA-binding</keyword>
<feature type="DNA-binding region" description="H-T-H motif" evidence="4">
    <location>
        <begin position="40"/>
        <end position="59"/>
    </location>
</feature>
<comment type="caution">
    <text evidence="6">The sequence shown here is derived from an EMBL/GenBank/DDBJ whole genome shotgun (WGS) entry which is preliminary data.</text>
</comment>
<dbReference type="InterPro" id="IPR050109">
    <property type="entry name" value="HTH-type_TetR-like_transc_reg"/>
</dbReference>
<dbReference type="PANTHER" id="PTHR30055:SF234">
    <property type="entry name" value="HTH-TYPE TRANSCRIPTIONAL REGULATOR BETI"/>
    <property type="match status" value="1"/>
</dbReference>
<gene>
    <name evidence="6" type="ORF">R3Q16_30375</name>
</gene>
<accession>A0ABU4C3S2</accession>
<dbReference type="PROSITE" id="PS50977">
    <property type="entry name" value="HTH_TETR_2"/>
    <property type="match status" value="1"/>
</dbReference>
<name>A0ABU4C3S2_RHOGO</name>
<evidence type="ECO:0000256" key="1">
    <source>
        <dbReference type="ARBA" id="ARBA00023015"/>
    </source>
</evidence>
<organism evidence="6 7">
    <name type="scientific">Rhodococcus globerulus</name>
    <dbReference type="NCBI Taxonomy" id="33008"/>
    <lineage>
        <taxon>Bacteria</taxon>
        <taxon>Bacillati</taxon>
        <taxon>Actinomycetota</taxon>
        <taxon>Actinomycetes</taxon>
        <taxon>Mycobacteriales</taxon>
        <taxon>Nocardiaceae</taxon>
        <taxon>Rhodococcus</taxon>
    </lineage>
</organism>
<evidence type="ECO:0000259" key="5">
    <source>
        <dbReference type="PROSITE" id="PS50977"/>
    </source>
</evidence>
<keyword evidence="1" id="KW-0805">Transcription regulation</keyword>
<sequence>MSSTSDKPTLYGRTARGDATRLRFIAAARAELLETGGTLEVAKVAARAETSPALLYRYFGAKDGLVAAVVHGFYDSYDDAVFAVPVSPELGWTERERLRLSREIDFLFEDRLAQIVMGRQMREPSAAQADAERLASQIDMAARNVAHAQRNGEVDPEVDARLVSAAFLGAFRELMAEAMSREVTPSRQYLLDTIWRLGTSIIPSA</sequence>
<evidence type="ECO:0000313" key="7">
    <source>
        <dbReference type="Proteomes" id="UP001185927"/>
    </source>
</evidence>
<keyword evidence="3" id="KW-0804">Transcription</keyword>
<dbReference type="SUPFAM" id="SSF48498">
    <property type="entry name" value="Tetracyclin repressor-like, C-terminal domain"/>
    <property type="match status" value="1"/>
</dbReference>
<dbReference type="Proteomes" id="UP001185927">
    <property type="component" value="Unassembled WGS sequence"/>
</dbReference>
<dbReference type="InterPro" id="IPR001647">
    <property type="entry name" value="HTH_TetR"/>
</dbReference>
<dbReference type="EMBL" id="JAWLKB010000027">
    <property type="protein sequence ID" value="MDV6270939.1"/>
    <property type="molecule type" value="Genomic_DNA"/>
</dbReference>
<dbReference type="RefSeq" id="WP_317545376.1">
    <property type="nucleotide sequence ID" value="NZ_JAWLKB010000027.1"/>
</dbReference>